<sequence>MKKLLTFLSSFGLIATSSLLVISCKNNISTSKKEDHKDNEHMPSDQPQENKTKKEKPKPKRLATEEEKKKLETIFKEQENAFGTFPYL</sequence>
<accession>A0AB38GEA2</accession>
<dbReference type="AlphaFoldDB" id="A0AB38GEA2"/>
<dbReference type="Proteomes" id="UP000290347">
    <property type="component" value="Chromosome"/>
</dbReference>
<dbReference type="PROSITE" id="PS51257">
    <property type="entry name" value="PROKAR_LIPOPROTEIN"/>
    <property type="match status" value="1"/>
</dbReference>
<name>A0AB38GEA2_MYCMC</name>
<evidence type="ECO:0000313" key="2">
    <source>
        <dbReference type="EMBL" id="SRX71308.1"/>
    </source>
</evidence>
<protein>
    <submittedName>
        <fullName evidence="2">BspA family leucine-rich repeat surface protein</fullName>
    </submittedName>
</protein>
<feature type="region of interest" description="Disordered" evidence="1">
    <location>
        <begin position="30"/>
        <end position="68"/>
    </location>
</feature>
<gene>
    <name evidence="2" type="ORF">MMC68T_00165</name>
</gene>
<dbReference type="RefSeq" id="WP_230453487.1">
    <property type="nucleotide sequence ID" value="NZ_CP012387.1"/>
</dbReference>
<dbReference type="InterPro" id="IPR054816">
    <property type="entry name" value="Lipoprotein_mollicutes-type_CS"/>
</dbReference>
<evidence type="ECO:0000313" key="3">
    <source>
        <dbReference type="Proteomes" id="UP000290347"/>
    </source>
</evidence>
<reference evidence="2 3" key="1">
    <citation type="submission" date="2018-05" db="EMBL/GenBank/DDBJ databases">
        <authorList>
            <person name="Falquet L."/>
            <person name="Falquet L."/>
        </authorList>
    </citation>
    <scope>NUCLEOTIDE SEQUENCE [LARGE SCALE GENOMIC DNA]</scope>
    <source>
        <strain evidence="2 3">GM12</strain>
    </source>
</reference>
<feature type="compositionally biased region" description="Basic and acidic residues" evidence="1">
    <location>
        <begin position="31"/>
        <end position="52"/>
    </location>
</feature>
<dbReference type="NCBIfam" id="NF038029">
    <property type="entry name" value="LP_plasma"/>
    <property type="match status" value="1"/>
</dbReference>
<organism evidence="2 3">
    <name type="scientific">Mycoplasma mycoides subsp. capri</name>
    <dbReference type="NCBI Taxonomy" id="40477"/>
    <lineage>
        <taxon>Bacteria</taxon>
        <taxon>Bacillati</taxon>
        <taxon>Mycoplasmatota</taxon>
        <taxon>Mollicutes</taxon>
        <taxon>Mycoplasmataceae</taxon>
        <taxon>Mycoplasma</taxon>
    </lineage>
</organism>
<evidence type="ECO:0000256" key="1">
    <source>
        <dbReference type="SAM" id="MobiDB-lite"/>
    </source>
</evidence>
<proteinExistence type="predicted"/>
<dbReference type="EMBL" id="LS483515">
    <property type="protein sequence ID" value="SRX71308.1"/>
    <property type="molecule type" value="Genomic_DNA"/>
</dbReference>